<accession>A0ABP8CN83</accession>
<name>A0ABP8CN83_9ACTN</name>
<proteinExistence type="predicted"/>
<feature type="compositionally biased region" description="Basic and acidic residues" evidence="1">
    <location>
        <begin position="90"/>
        <end position="102"/>
    </location>
</feature>
<dbReference type="Proteomes" id="UP001501710">
    <property type="component" value="Unassembled WGS sequence"/>
</dbReference>
<feature type="compositionally biased region" description="Polar residues" evidence="1">
    <location>
        <begin position="180"/>
        <end position="203"/>
    </location>
</feature>
<evidence type="ECO:0000256" key="1">
    <source>
        <dbReference type="SAM" id="MobiDB-lite"/>
    </source>
</evidence>
<sequence>MDVAFERTGERRYATVITVPGRNPRRLDPAPGYDENIPHDLVHYLAEAELGLTSGVFGRAAAGGGDFIETTETPGDPRRRARAQRKLKKRESSLARTDRGDMARSEHLAGLCDIAWRRRASATTPAWAEHTTVPPEDAPIVDRILNRLDALAPLWRALPVGSALTFTWPNATPTPRTPAQPKTNLNPTTRPDPQRGPTRQSAT</sequence>
<evidence type="ECO:0000313" key="3">
    <source>
        <dbReference type="Proteomes" id="UP001501710"/>
    </source>
</evidence>
<feature type="compositionally biased region" description="Basic residues" evidence="1">
    <location>
        <begin position="79"/>
        <end position="89"/>
    </location>
</feature>
<dbReference type="RefSeq" id="WP_344906290.1">
    <property type="nucleotide sequence ID" value="NZ_BAABAS010000027.1"/>
</dbReference>
<gene>
    <name evidence="2" type="ORF">GCM10022254_69830</name>
</gene>
<evidence type="ECO:0000313" key="2">
    <source>
        <dbReference type="EMBL" id="GAA4241351.1"/>
    </source>
</evidence>
<feature type="region of interest" description="Disordered" evidence="1">
    <location>
        <begin position="65"/>
        <end position="102"/>
    </location>
</feature>
<reference evidence="3" key="1">
    <citation type="journal article" date="2019" name="Int. J. Syst. Evol. Microbiol.">
        <title>The Global Catalogue of Microorganisms (GCM) 10K type strain sequencing project: providing services to taxonomists for standard genome sequencing and annotation.</title>
        <authorList>
            <consortium name="The Broad Institute Genomics Platform"/>
            <consortium name="The Broad Institute Genome Sequencing Center for Infectious Disease"/>
            <person name="Wu L."/>
            <person name="Ma J."/>
        </authorList>
    </citation>
    <scope>NUCLEOTIDE SEQUENCE [LARGE SCALE GENOMIC DNA]</scope>
    <source>
        <strain evidence="3">JCM 17440</strain>
    </source>
</reference>
<comment type="caution">
    <text evidence="2">The sequence shown here is derived from an EMBL/GenBank/DDBJ whole genome shotgun (WGS) entry which is preliminary data.</text>
</comment>
<protein>
    <submittedName>
        <fullName evidence="2">Uncharacterized protein</fullName>
    </submittedName>
</protein>
<feature type="region of interest" description="Disordered" evidence="1">
    <location>
        <begin position="168"/>
        <end position="203"/>
    </location>
</feature>
<dbReference type="EMBL" id="BAABAS010000027">
    <property type="protein sequence ID" value="GAA4241351.1"/>
    <property type="molecule type" value="Genomic_DNA"/>
</dbReference>
<organism evidence="2 3">
    <name type="scientific">Actinomadura meridiana</name>
    <dbReference type="NCBI Taxonomy" id="559626"/>
    <lineage>
        <taxon>Bacteria</taxon>
        <taxon>Bacillati</taxon>
        <taxon>Actinomycetota</taxon>
        <taxon>Actinomycetes</taxon>
        <taxon>Streptosporangiales</taxon>
        <taxon>Thermomonosporaceae</taxon>
        <taxon>Actinomadura</taxon>
    </lineage>
</organism>
<keyword evidence="3" id="KW-1185">Reference proteome</keyword>